<dbReference type="AlphaFoldDB" id="A0A176W559"/>
<name>A0A176W559_MARPO</name>
<gene>
    <name evidence="1" type="ORF">AXG93_638s1500</name>
</gene>
<dbReference type="Proteomes" id="UP000077202">
    <property type="component" value="Unassembled WGS sequence"/>
</dbReference>
<comment type="caution">
    <text evidence="1">The sequence shown here is derived from an EMBL/GenBank/DDBJ whole genome shotgun (WGS) entry which is preliminary data.</text>
</comment>
<keyword evidence="2" id="KW-1185">Reference proteome</keyword>
<accession>A0A176W559</accession>
<reference evidence="1" key="1">
    <citation type="submission" date="2016-03" db="EMBL/GenBank/DDBJ databases">
        <title>Mechanisms controlling the formation of the plant cell surface in tip-growing cells are functionally conserved among land plants.</title>
        <authorList>
            <person name="Honkanen S."/>
            <person name="Jones V.A."/>
            <person name="Morieri G."/>
            <person name="Champion C."/>
            <person name="Hetherington A.J."/>
            <person name="Kelly S."/>
            <person name="Saint-Marcoux D."/>
            <person name="Proust H."/>
            <person name="Prescott H."/>
            <person name="Dolan L."/>
        </authorList>
    </citation>
    <scope>NUCLEOTIDE SEQUENCE [LARGE SCALE GENOMIC DNA]</scope>
    <source>
        <tissue evidence="1">Whole gametophyte</tissue>
    </source>
</reference>
<protein>
    <submittedName>
        <fullName evidence="1">Uncharacterized protein</fullName>
    </submittedName>
</protein>
<sequence length="263" mass="29183">MCPESRVDRTLRARDFPEDMIRLQSCKVARLTLAGWLAGWPAQPLLCSALPCPSLHCTALQAETFVQKPRLNDLWSENVLPKRSQWEERVWQARSLWILIHYIRPLSHSSPGLPLSKIRVESDAGTKPVHHIPPHATALSVMSRTDGCSRSDVYGMGGDRALELVFPLRLRASQLDGWRTAIPGGMGTEARAAWPANRHATPLLVCSCAEGASIGIPFIQKRRRQRKSEHRPSQIVPTRGTTTKLVTAGARATVAFPFLLLPP</sequence>
<organism evidence="1 2">
    <name type="scientific">Marchantia polymorpha subsp. ruderalis</name>
    <dbReference type="NCBI Taxonomy" id="1480154"/>
    <lineage>
        <taxon>Eukaryota</taxon>
        <taxon>Viridiplantae</taxon>
        <taxon>Streptophyta</taxon>
        <taxon>Embryophyta</taxon>
        <taxon>Marchantiophyta</taxon>
        <taxon>Marchantiopsida</taxon>
        <taxon>Marchantiidae</taxon>
        <taxon>Marchantiales</taxon>
        <taxon>Marchantiaceae</taxon>
        <taxon>Marchantia</taxon>
    </lineage>
</organism>
<evidence type="ECO:0000313" key="2">
    <source>
        <dbReference type="Proteomes" id="UP000077202"/>
    </source>
</evidence>
<proteinExistence type="predicted"/>
<dbReference type="EMBL" id="LVLJ01001765">
    <property type="protein sequence ID" value="OAE28160.1"/>
    <property type="molecule type" value="Genomic_DNA"/>
</dbReference>
<evidence type="ECO:0000313" key="1">
    <source>
        <dbReference type="EMBL" id="OAE28160.1"/>
    </source>
</evidence>